<dbReference type="CDD" id="cd00559">
    <property type="entry name" value="Cyanase_C"/>
    <property type="match status" value="1"/>
</dbReference>
<dbReference type="Gene3D" id="3.30.1160.10">
    <property type="entry name" value="Cyanate lyase, C-terminal domain"/>
    <property type="match status" value="1"/>
</dbReference>
<proteinExistence type="inferred from homology"/>
<dbReference type="PANTHER" id="PTHR34186:SF2">
    <property type="entry name" value="CYANATE HYDRATASE"/>
    <property type="match status" value="1"/>
</dbReference>
<dbReference type="InterPro" id="IPR036581">
    <property type="entry name" value="Cyanate_lyase_C_sf"/>
</dbReference>
<comment type="similarity">
    <text evidence="3">Belongs to the cyanase family.</text>
</comment>
<reference evidence="5 6" key="1">
    <citation type="submission" date="2020-07" db="EMBL/GenBank/DDBJ databases">
        <title>Mycobacterium kansasii (former subtype) with zoonotic potential isolated from diseased indoor pet cat, Japan.</title>
        <authorList>
            <person name="Fukano H."/>
            <person name="Terazono T."/>
            <person name="Hoshino Y."/>
        </authorList>
    </citation>
    <scope>NUCLEOTIDE SEQUENCE [LARGE SCALE GENOMIC DNA]</scope>
    <source>
        <strain evidence="5 6">Kuro-I</strain>
    </source>
</reference>
<feature type="active site" evidence="3">
    <location>
        <position position="157"/>
    </location>
</feature>
<dbReference type="NCBIfam" id="TIGR00673">
    <property type="entry name" value="cynS"/>
    <property type="match status" value="1"/>
</dbReference>
<dbReference type="InterPro" id="IPR048564">
    <property type="entry name" value="CYNS_N"/>
</dbReference>
<dbReference type="PANTHER" id="PTHR34186">
    <property type="entry name" value="CYANATE HYDRATASE"/>
    <property type="match status" value="1"/>
</dbReference>
<dbReference type="AlphaFoldDB" id="A0A7G1IL54"/>
<dbReference type="InterPro" id="IPR010982">
    <property type="entry name" value="Lambda_DNA-bd_dom_sf"/>
</dbReference>
<dbReference type="Gene3D" id="1.10.260.40">
    <property type="entry name" value="lambda repressor-like DNA-binding domains"/>
    <property type="match status" value="1"/>
</dbReference>
<evidence type="ECO:0000313" key="5">
    <source>
        <dbReference type="EMBL" id="BCI91194.1"/>
    </source>
</evidence>
<evidence type="ECO:0000256" key="2">
    <source>
        <dbReference type="ARBA" id="ARBA00023239"/>
    </source>
</evidence>
<dbReference type="HAMAP" id="MF_00535">
    <property type="entry name" value="Cyanate_hydrat"/>
    <property type="match status" value="1"/>
</dbReference>
<evidence type="ECO:0000256" key="3">
    <source>
        <dbReference type="HAMAP-Rule" id="MF_00535"/>
    </source>
</evidence>
<comment type="catalytic activity">
    <reaction evidence="3">
        <text>cyanate + hydrogencarbonate + 3 H(+) = NH4(+) + 2 CO2</text>
        <dbReference type="Rhea" id="RHEA:11120"/>
        <dbReference type="ChEBI" id="CHEBI:15378"/>
        <dbReference type="ChEBI" id="CHEBI:16526"/>
        <dbReference type="ChEBI" id="CHEBI:17544"/>
        <dbReference type="ChEBI" id="CHEBI:28938"/>
        <dbReference type="ChEBI" id="CHEBI:29195"/>
        <dbReference type="EC" id="4.2.1.104"/>
    </reaction>
</comment>
<evidence type="ECO:0000259" key="4">
    <source>
        <dbReference type="SMART" id="SM01116"/>
    </source>
</evidence>
<dbReference type="NCBIfam" id="NF002773">
    <property type="entry name" value="PRK02866.1"/>
    <property type="match status" value="1"/>
</dbReference>
<dbReference type="EC" id="4.2.1.104" evidence="3"/>
<accession>A0A7G1IL54</accession>
<feature type="active site" evidence="3">
    <location>
        <position position="183"/>
    </location>
</feature>
<dbReference type="Pfam" id="PF02560">
    <property type="entry name" value="Cyanate_lyase"/>
    <property type="match status" value="1"/>
</dbReference>
<comment type="function">
    <text evidence="1 3">Catalyzes the reaction of cyanate with bicarbonate to produce ammonia and carbon dioxide.</text>
</comment>
<dbReference type="SUPFAM" id="SSF47413">
    <property type="entry name" value="lambda repressor-like DNA-binding domains"/>
    <property type="match status" value="1"/>
</dbReference>
<name>A0A7G1IL54_MYCKA</name>
<keyword evidence="6" id="KW-1185">Reference proteome</keyword>
<dbReference type="Proteomes" id="UP000516380">
    <property type="component" value="Chromosome"/>
</dbReference>
<dbReference type="GO" id="GO:0008824">
    <property type="term" value="F:cyanate hydratase activity"/>
    <property type="evidence" value="ECO:0007669"/>
    <property type="project" value="UniProtKB-UniRule"/>
</dbReference>
<gene>
    <name evidence="3" type="primary">cynS</name>
    <name evidence="5" type="ORF">NIIDMKKI_64000</name>
</gene>
<evidence type="ECO:0000313" key="6">
    <source>
        <dbReference type="Proteomes" id="UP000516380"/>
    </source>
</evidence>
<dbReference type="Pfam" id="PF21291">
    <property type="entry name" value="CYNS_N"/>
    <property type="match status" value="1"/>
</dbReference>
<dbReference type="InterPro" id="IPR003712">
    <property type="entry name" value="Cyanate_lyase_C"/>
</dbReference>
<dbReference type="GO" id="GO:0003677">
    <property type="term" value="F:DNA binding"/>
    <property type="evidence" value="ECO:0007669"/>
    <property type="project" value="InterPro"/>
</dbReference>
<feature type="active site" evidence="3">
    <location>
        <position position="160"/>
    </location>
</feature>
<dbReference type="EMBL" id="AP023343">
    <property type="protein sequence ID" value="BCI91194.1"/>
    <property type="molecule type" value="Genomic_DNA"/>
</dbReference>
<dbReference type="SUPFAM" id="SSF55234">
    <property type="entry name" value="Cyanase C-terminal domain"/>
    <property type="match status" value="1"/>
</dbReference>
<dbReference type="PRINTS" id="PR01693">
    <property type="entry name" value="CYANASE"/>
</dbReference>
<protein>
    <recommendedName>
        <fullName evidence="3">Cyanate hydratase</fullName>
        <shortName evidence="3">Cyanase</shortName>
        <ecNumber evidence="3">4.2.1.104</ecNumber>
    </recommendedName>
    <alternativeName>
        <fullName evidence="3">Cyanate hydrolase</fullName>
    </alternativeName>
    <alternativeName>
        <fullName evidence="3">Cyanate lyase</fullName>
    </alternativeName>
</protein>
<feature type="domain" description="Cyanate lyase C-terminal" evidence="4">
    <location>
        <begin position="144"/>
        <end position="215"/>
    </location>
</feature>
<dbReference type="SMART" id="SM01116">
    <property type="entry name" value="Cyanate_lyase"/>
    <property type="match status" value="1"/>
</dbReference>
<evidence type="ECO:0000256" key="1">
    <source>
        <dbReference type="ARBA" id="ARBA00003561"/>
    </source>
</evidence>
<sequence length="221" mass="23460">MFAAAAGLSLARGNRVAAALAAMRVLLGCVTRAGELSSAATSAGLCGTGAVVFHAPGRRHETSVTHASWMNRSRITEQIVLARLSKGLTWQELADAIGRPVVWTTSALLGQHPIPAELGTVLVEMLGLDASAVPVLAAPPMRGGLPTAVPTDPTIYRFYEALQVYGEAIKELIHEKFGDGIMSAINFSVDVHKKTHSSGDRVVVTFDGKFLPYQWVAADEQ</sequence>
<dbReference type="InterPro" id="IPR008076">
    <property type="entry name" value="Cyanase"/>
</dbReference>
<organism evidence="5 6">
    <name type="scientific">Mycobacterium kansasii</name>
    <dbReference type="NCBI Taxonomy" id="1768"/>
    <lineage>
        <taxon>Bacteria</taxon>
        <taxon>Bacillati</taxon>
        <taxon>Actinomycetota</taxon>
        <taxon>Actinomycetes</taxon>
        <taxon>Mycobacteriales</taxon>
        <taxon>Mycobacteriaceae</taxon>
        <taxon>Mycobacterium</taxon>
    </lineage>
</organism>
<keyword evidence="2 3" id="KW-0456">Lyase</keyword>